<sequence length="333" mass="40353">MTTVRDGSRNLVRRAVIPANSLEAVSEYFISKQEERQTIKKYPEWDRGRVCPATEVMRARLELTEVEEMLKEKRAEQKIKRKCMDEQWEEARKQQLQLRQSLVKFNTLVKENVEKRERAEQKIKEEHERQEKYKLEIEELERKLRDMRDVRDKMQRYVEEYRKYQDYLDRVVNERDEFKSINEIFNRYETLVETRQTLSDRQDKNLQMLEDKGTEIHHMTEAKTQILMGLNNKLAQLQERYDRAKVEAMKWETIVSRIKETAAAKNLELTQVKACCWNIYQQICKRKEIPVEVNSKDVEQQLIHIKRTILELKRILKTIKRKMREEKGSPRCE</sequence>
<accession>A0AAW2FHA6</accession>
<dbReference type="GO" id="GO:0005856">
    <property type="term" value="C:cytoskeleton"/>
    <property type="evidence" value="ECO:0007669"/>
    <property type="project" value="UniProtKB-ARBA"/>
</dbReference>
<evidence type="ECO:0000313" key="4">
    <source>
        <dbReference type="EMBL" id="KAL0115344.1"/>
    </source>
</evidence>
<dbReference type="InterPro" id="IPR051147">
    <property type="entry name" value="CFAP_domain-containing"/>
</dbReference>
<feature type="domain" description="DUF4200" evidence="3">
    <location>
        <begin position="60"/>
        <end position="173"/>
    </location>
</feature>
<feature type="coiled-coil region" evidence="2">
    <location>
        <begin position="109"/>
        <end position="160"/>
    </location>
</feature>
<name>A0AAW2FHA6_9HYME</name>
<gene>
    <name evidence="4" type="ORF">PUN28_010703</name>
</gene>
<protein>
    <recommendedName>
        <fullName evidence="3">DUF4200 domain-containing protein</fullName>
    </recommendedName>
</protein>
<dbReference type="InterPro" id="IPR025252">
    <property type="entry name" value="DUF4200"/>
</dbReference>
<dbReference type="Pfam" id="PF13863">
    <property type="entry name" value="DUF4200"/>
    <property type="match status" value="1"/>
</dbReference>
<keyword evidence="1 2" id="KW-0175">Coiled coil</keyword>
<dbReference type="Proteomes" id="UP001430953">
    <property type="component" value="Unassembled WGS sequence"/>
</dbReference>
<keyword evidence="5" id="KW-1185">Reference proteome</keyword>
<evidence type="ECO:0000313" key="5">
    <source>
        <dbReference type="Proteomes" id="UP001430953"/>
    </source>
</evidence>
<evidence type="ECO:0000256" key="1">
    <source>
        <dbReference type="ARBA" id="ARBA00023054"/>
    </source>
</evidence>
<reference evidence="4 5" key="1">
    <citation type="submission" date="2023-03" db="EMBL/GenBank/DDBJ databases">
        <title>High recombination rates correlate with genetic variation in Cardiocondyla obscurior ants.</title>
        <authorList>
            <person name="Errbii M."/>
        </authorList>
    </citation>
    <scope>NUCLEOTIDE SEQUENCE [LARGE SCALE GENOMIC DNA]</scope>
    <source>
        <strain evidence="4">Alpha-2009</strain>
        <tissue evidence="4">Whole body</tissue>
    </source>
</reference>
<dbReference type="AlphaFoldDB" id="A0AAW2FHA6"/>
<feature type="coiled-coil region" evidence="2">
    <location>
        <begin position="220"/>
        <end position="254"/>
    </location>
</feature>
<evidence type="ECO:0000259" key="3">
    <source>
        <dbReference type="Pfam" id="PF13863"/>
    </source>
</evidence>
<organism evidence="4 5">
    <name type="scientific">Cardiocondyla obscurior</name>
    <dbReference type="NCBI Taxonomy" id="286306"/>
    <lineage>
        <taxon>Eukaryota</taxon>
        <taxon>Metazoa</taxon>
        <taxon>Ecdysozoa</taxon>
        <taxon>Arthropoda</taxon>
        <taxon>Hexapoda</taxon>
        <taxon>Insecta</taxon>
        <taxon>Pterygota</taxon>
        <taxon>Neoptera</taxon>
        <taxon>Endopterygota</taxon>
        <taxon>Hymenoptera</taxon>
        <taxon>Apocrita</taxon>
        <taxon>Aculeata</taxon>
        <taxon>Formicoidea</taxon>
        <taxon>Formicidae</taxon>
        <taxon>Myrmicinae</taxon>
        <taxon>Cardiocondyla</taxon>
    </lineage>
</organism>
<dbReference type="EMBL" id="JADYXP020000010">
    <property type="protein sequence ID" value="KAL0115344.1"/>
    <property type="molecule type" value="Genomic_DNA"/>
</dbReference>
<dbReference type="PANTHER" id="PTHR21683">
    <property type="entry name" value="COILED-COIL DOMAIN-CONTAINING PROTEIN 42 LIKE-2-LIKE-RELATED"/>
    <property type="match status" value="1"/>
</dbReference>
<comment type="caution">
    <text evidence="4">The sequence shown here is derived from an EMBL/GenBank/DDBJ whole genome shotgun (WGS) entry which is preliminary data.</text>
</comment>
<proteinExistence type="predicted"/>
<dbReference type="PANTHER" id="PTHR21683:SF2">
    <property type="entry name" value="COILED-COIL DOMAIN-CONTAINING PROTEIN 42 LIKE-2-LIKE"/>
    <property type="match status" value="1"/>
</dbReference>
<evidence type="ECO:0000256" key="2">
    <source>
        <dbReference type="SAM" id="Coils"/>
    </source>
</evidence>